<gene>
    <name evidence="2" type="ORF">NDI37_03800</name>
</gene>
<proteinExistence type="predicted"/>
<dbReference type="EMBL" id="JAMPKK010000005">
    <property type="protein sequence ID" value="MEP0863589.1"/>
    <property type="molecule type" value="Genomic_DNA"/>
</dbReference>
<keyword evidence="3" id="KW-1185">Reference proteome</keyword>
<protein>
    <submittedName>
        <fullName evidence="2">DUF4079 domain-containing protein</fullName>
    </submittedName>
</protein>
<keyword evidence="1" id="KW-0812">Transmembrane</keyword>
<reference evidence="2 3" key="1">
    <citation type="submission" date="2022-04" db="EMBL/GenBank/DDBJ databases">
        <title>Positive selection, recombination, and allopatry shape intraspecific diversity of widespread and dominant cyanobacteria.</title>
        <authorList>
            <person name="Wei J."/>
            <person name="Shu W."/>
            <person name="Hu C."/>
        </authorList>
    </citation>
    <scope>NUCLEOTIDE SEQUENCE [LARGE SCALE GENOMIC DNA]</scope>
    <source>
        <strain evidence="2 3">GB2-A5</strain>
    </source>
</reference>
<dbReference type="Proteomes" id="UP001442494">
    <property type="component" value="Unassembled WGS sequence"/>
</dbReference>
<accession>A0ABV0JKQ7</accession>
<dbReference type="PANTHER" id="PTHR34679:SF2">
    <property type="entry name" value="OS02G0122500 PROTEIN"/>
    <property type="match status" value="1"/>
</dbReference>
<keyword evidence="1" id="KW-1133">Transmembrane helix</keyword>
<feature type="transmembrane region" description="Helical" evidence="1">
    <location>
        <begin position="128"/>
        <end position="153"/>
    </location>
</feature>
<dbReference type="PANTHER" id="PTHR34679">
    <property type="match status" value="1"/>
</dbReference>
<feature type="transmembrane region" description="Helical" evidence="1">
    <location>
        <begin position="97"/>
        <end position="116"/>
    </location>
</feature>
<name>A0ABV0JKQ7_9CYAN</name>
<evidence type="ECO:0000313" key="3">
    <source>
        <dbReference type="Proteomes" id="UP001442494"/>
    </source>
</evidence>
<dbReference type="InterPro" id="IPR025067">
    <property type="entry name" value="DUF4079"/>
</dbReference>
<comment type="caution">
    <text evidence="2">The sequence shown here is derived from an EMBL/GenBank/DDBJ whole genome shotgun (WGS) entry which is preliminary data.</text>
</comment>
<dbReference type="Pfam" id="PF13301">
    <property type="entry name" value="DUF4079"/>
    <property type="match status" value="1"/>
</dbReference>
<organism evidence="2 3">
    <name type="scientific">Funiculus sociatus GB2-A5</name>
    <dbReference type="NCBI Taxonomy" id="2933946"/>
    <lineage>
        <taxon>Bacteria</taxon>
        <taxon>Bacillati</taxon>
        <taxon>Cyanobacteriota</taxon>
        <taxon>Cyanophyceae</taxon>
        <taxon>Coleofasciculales</taxon>
        <taxon>Coleofasciculaceae</taxon>
        <taxon>Funiculus</taxon>
    </lineage>
</organism>
<evidence type="ECO:0000256" key="1">
    <source>
        <dbReference type="SAM" id="Phobius"/>
    </source>
</evidence>
<feature type="transmembrane region" description="Helical" evidence="1">
    <location>
        <begin position="12"/>
        <end position="33"/>
    </location>
</feature>
<evidence type="ECO:0000313" key="2">
    <source>
        <dbReference type="EMBL" id="MEP0863589.1"/>
    </source>
</evidence>
<dbReference type="RefSeq" id="WP_190418891.1">
    <property type="nucleotide sequence ID" value="NZ_JAMPKK010000005.1"/>
</dbReference>
<keyword evidence="1" id="KW-0472">Membrane</keyword>
<sequence length="156" mass="17395">MSLEIPVSIKPWLNFIHPALMWVLLGVSVYALYLGVKLRKTRYAEGEAKKELIKGRYNVRHYQVGSVLLGLMVIGTLIGMGATYINNEKLFFGPHLLAGLGMTGMIAVSASLSPYMQKGHDWARYTHIVLNSALLALFAWQAFSGVEILQRIISKM</sequence>
<feature type="transmembrane region" description="Helical" evidence="1">
    <location>
        <begin position="64"/>
        <end position="85"/>
    </location>
</feature>